<dbReference type="GO" id="GO:0016787">
    <property type="term" value="F:hydrolase activity"/>
    <property type="evidence" value="ECO:0007669"/>
    <property type="project" value="UniProtKB-KW"/>
</dbReference>
<dbReference type="Pfam" id="PF01522">
    <property type="entry name" value="Polysacc_deac_1"/>
    <property type="match status" value="1"/>
</dbReference>
<evidence type="ECO:0000256" key="2">
    <source>
        <dbReference type="ARBA" id="ARBA00022801"/>
    </source>
</evidence>
<dbReference type="PANTHER" id="PTHR10587">
    <property type="entry name" value="GLYCOSYL TRANSFERASE-RELATED"/>
    <property type="match status" value="1"/>
</dbReference>
<accession>A0ABW5R4S5</accession>
<dbReference type="InterPro" id="IPR011330">
    <property type="entry name" value="Glyco_hydro/deAcase_b/a-brl"/>
</dbReference>
<dbReference type="EMBL" id="JBHUMM010000001">
    <property type="protein sequence ID" value="MFD2670015.1"/>
    <property type="molecule type" value="Genomic_DNA"/>
</dbReference>
<dbReference type="Gene3D" id="3.20.20.370">
    <property type="entry name" value="Glycoside hydrolase/deacetylase"/>
    <property type="match status" value="1"/>
</dbReference>
<keyword evidence="5" id="KW-1185">Reference proteome</keyword>
<evidence type="ECO:0000259" key="3">
    <source>
        <dbReference type="PROSITE" id="PS51677"/>
    </source>
</evidence>
<reference evidence="5" key="1">
    <citation type="journal article" date="2019" name="Int. J. Syst. Evol. Microbiol.">
        <title>The Global Catalogue of Microorganisms (GCM) 10K type strain sequencing project: providing services to taxonomists for standard genome sequencing and annotation.</title>
        <authorList>
            <consortium name="The Broad Institute Genomics Platform"/>
            <consortium name="The Broad Institute Genome Sequencing Center for Infectious Disease"/>
            <person name="Wu L."/>
            <person name="Ma J."/>
        </authorList>
    </citation>
    <scope>NUCLEOTIDE SEQUENCE [LARGE SCALE GENOMIC DNA]</scope>
    <source>
        <strain evidence="5">KCTC 33676</strain>
    </source>
</reference>
<dbReference type="PANTHER" id="PTHR10587:SF133">
    <property type="entry name" value="CHITIN DEACETYLASE 1-RELATED"/>
    <property type="match status" value="1"/>
</dbReference>
<keyword evidence="2 4" id="KW-0378">Hydrolase</keyword>
<proteinExistence type="predicted"/>
<evidence type="ECO:0000256" key="1">
    <source>
        <dbReference type="ARBA" id="ARBA00022723"/>
    </source>
</evidence>
<gene>
    <name evidence="4" type="ORF">ACFSUC_00160</name>
</gene>
<name>A0ABW5R4S5_9BACL</name>
<sequence>MPRFTIALLCKIISITIRVRKPLFSILLIAGMIMTPVFHHNKLYAVIQSAPASQEMILHQQQEQADHIERLRKKYPQVFIFHGNAQRKEVALTFDDAPDYRFTPRILDILKEHHVKATFFIVGFRAVIQQGIVKRIAMENHEIGNHTYDHPYLPPLSEPQFAQEIKKTQQAILDITQIAPTLIRPPFGAITEKQLIWAREHHFKVVNWNVDTMDWKGLPAYRVIRNVFRQIRPGAIILQHAGGGSNSDLEGTIQALPLLIQSLRAEGYTFVTIPELLQETHA</sequence>
<comment type="caution">
    <text evidence="4">The sequence shown here is derived from an EMBL/GenBank/DDBJ whole genome shotgun (WGS) entry which is preliminary data.</text>
</comment>
<dbReference type="InterPro" id="IPR002509">
    <property type="entry name" value="NODB_dom"/>
</dbReference>
<feature type="domain" description="NodB homology" evidence="3">
    <location>
        <begin position="88"/>
        <end position="271"/>
    </location>
</feature>
<dbReference type="EC" id="3.-.-.-" evidence="4"/>
<keyword evidence="1" id="KW-0479">Metal-binding</keyword>
<dbReference type="PROSITE" id="PS51677">
    <property type="entry name" value="NODB"/>
    <property type="match status" value="1"/>
</dbReference>
<evidence type="ECO:0000313" key="5">
    <source>
        <dbReference type="Proteomes" id="UP001597497"/>
    </source>
</evidence>
<protein>
    <submittedName>
        <fullName evidence="4">Polysaccharide deacetylase family protein</fullName>
        <ecNumber evidence="4">3.-.-.-</ecNumber>
    </submittedName>
</protein>
<dbReference type="RefSeq" id="WP_379927366.1">
    <property type="nucleotide sequence ID" value="NZ_JBHUMM010000001.1"/>
</dbReference>
<dbReference type="CDD" id="cd10917">
    <property type="entry name" value="CE4_NodB_like_6s_7s"/>
    <property type="match status" value="1"/>
</dbReference>
<dbReference type="SUPFAM" id="SSF88713">
    <property type="entry name" value="Glycoside hydrolase/deacetylase"/>
    <property type="match status" value="1"/>
</dbReference>
<dbReference type="InterPro" id="IPR050248">
    <property type="entry name" value="Polysacc_deacetylase_ArnD"/>
</dbReference>
<evidence type="ECO:0000313" key="4">
    <source>
        <dbReference type="EMBL" id="MFD2670015.1"/>
    </source>
</evidence>
<dbReference type="Proteomes" id="UP001597497">
    <property type="component" value="Unassembled WGS sequence"/>
</dbReference>
<organism evidence="4 5">
    <name type="scientific">Marinicrinis sediminis</name>
    <dbReference type="NCBI Taxonomy" id="1652465"/>
    <lineage>
        <taxon>Bacteria</taxon>
        <taxon>Bacillati</taxon>
        <taxon>Bacillota</taxon>
        <taxon>Bacilli</taxon>
        <taxon>Bacillales</taxon>
        <taxon>Paenibacillaceae</taxon>
    </lineage>
</organism>